<gene>
    <name evidence="4" type="ORF">TAV2_LOCUS4929</name>
</gene>
<evidence type="ECO:0000256" key="2">
    <source>
        <dbReference type="SAM" id="MobiDB-lite"/>
    </source>
</evidence>
<keyword evidence="1" id="KW-0539">Nucleus</keyword>
<reference evidence="4 5" key="1">
    <citation type="submission" date="2022-03" db="EMBL/GenBank/DDBJ databases">
        <authorList>
            <person name="Nunn A."/>
            <person name="Chopra R."/>
            <person name="Nunn A."/>
            <person name="Contreras Garrido A."/>
        </authorList>
    </citation>
    <scope>NUCLEOTIDE SEQUENCE [LARGE SCALE GENOMIC DNA]</scope>
</reference>
<accession>A0AAU9RIG3</accession>
<dbReference type="GO" id="GO:0070034">
    <property type="term" value="F:telomerase RNA binding"/>
    <property type="evidence" value="ECO:0007669"/>
    <property type="project" value="TreeGrafter"/>
</dbReference>
<sequence length="185" mass="20927">MLSEESGTEVVSGRSSGYNASSVSKAEDIPSPSKCLLLRLIDDFIFISTSKKQAASFFSRLQRGFQEYNCYMNKGKFGLNFDVDQISGCESNRMYIGEDGISFIRWSGLFINCCTLEVQADYTRMLAAMVSEDTPAVVRLNIYQAFLLCAMKFHCYVRDLSNIHQLDIKWYIVSIERSIRHGGSD</sequence>
<keyword evidence="1" id="KW-0695">RNA-directed DNA polymerase</keyword>
<dbReference type="EC" id="2.7.7.49" evidence="1"/>
<evidence type="ECO:0000259" key="3">
    <source>
        <dbReference type="PROSITE" id="PS50878"/>
    </source>
</evidence>
<dbReference type="EMBL" id="CAJVSB020000239">
    <property type="protein sequence ID" value="CAH2042960.1"/>
    <property type="molecule type" value="Genomic_DNA"/>
</dbReference>
<comment type="similarity">
    <text evidence="1">Belongs to the reverse transcriptase family. Telomerase subfamily.</text>
</comment>
<evidence type="ECO:0000313" key="4">
    <source>
        <dbReference type="EMBL" id="CAH2042960.1"/>
    </source>
</evidence>
<keyword evidence="1" id="KW-0479">Metal-binding</keyword>
<dbReference type="Proteomes" id="UP000836841">
    <property type="component" value="Unassembled WGS sequence"/>
</dbReference>
<dbReference type="GO" id="GO:0042162">
    <property type="term" value="F:telomeric DNA binding"/>
    <property type="evidence" value="ECO:0007669"/>
    <property type="project" value="TreeGrafter"/>
</dbReference>
<keyword evidence="5" id="KW-1185">Reference proteome</keyword>
<feature type="domain" description="Reverse transcriptase" evidence="3">
    <location>
        <begin position="1"/>
        <end position="111"/>
    </location>
</feature>
<dbReference type="AlphaFoldDB" id="A0AAU9RIG3"/>
<dbReference type="Gene3D" id="1.10.357.90">
    <property type="match status" value="1"/>
</dbReference>
<comment type="catalytic activity">
    <reaction evidence="1">
        <text>DNA(n) + a 2'-deoxyribonucleoside 5'-triphosphate = DNA(n+1) + diphosphate</text>
        <dbReference type="Rhea" id="RHEA:22508"/>
        <dbReference type="Rhea" id="RHEA-COMP:17339"/>
        <dbReference type="Rhea" id="RHEA-COMP:17340"/>
        <dbReference type="ChEBI" id="CHEBI:33019"/>
        <dbReference type="ChEBI" id="CHEBI:61560"/>
        <dbReference type="ChEBI" id="CHEBI:173112"/>
        <dbReference type="EC" id="2.7.7.49"/>
    </reaction>
</comment>
<comment type="function">
    <text evidence="1">Telomerase is a ribonucleoprotein enzyme essential for the replication of chromosome termini in most eukaryotes. It elongates telomeres. It is a reverse transcriptase that adds simple sequence repeats to chromosome ends by copying a template sequence within the RNA component of the enzyme.</text>
</comment>
<keyword evidence="1" id="KW-0548">Nucleotidyltransferase</keyword>
<dbReference type="GO" id="GO:0003720">
    <property type="term" value="F:telomerase activity"/>
    <property type="evidence" value="ECO:0007669"/>
    <property type="project" value="InterPro"/>
</dbReference>
<dbReference type="GO" id="GO:0007004">
    <property type="term" value="P:telomere maintenance via telomerase"/>
    <property type="evidence" value="ECO:0007669"/>
    <property type="project" value="TreeGrafter"/>
</dbReference>
<dbReference type="PANTHER" id="PTHR12066:SF0">
    <property type="entry name" value="TELOMERASE REVERSE TRANSCRIPTASE"/>
    <property type="match status" value="1"/>
</dbReference>
<dbReference type="InterPro" id="IPR003545">
    <property type="entry name" value="Telomerase_RT"/>
</dbReference>
<dbReference type="GO" id="GO:0000333">
    <property type="term" value="C:telomerase catalytic core complex"/>
    <property type="evidence" value="ECO:0007669"/>
    <property type="project" value="TreeGrafter"/>
</dbReference>
<evidence type="ECO:0000313" key="5">
    <source>
        <dbReference type="Proteomes" id="UP000836841"/>
    </source>
</evidence>
<comment type="subcellular location">
    <subcellularLocation>
        <location evidence="1">Nucleus</location>
    </subcellularLocation>
    <subcellularLocation>
        <location evidence="1">Chromosome</location>
        <location evidence="1">Telomere</location>
    </subcellularLocation>
</comment>
<keyword evidence="1" id="KW-0158">Chromosome</keyword>
<dbReference type="PANTHER" id="PTHR12066">
    <property type="entry name" value="TELOMERASE REVERSE TRANSCRIPTASE"/>
    <property type="match status" value="1"/>
</dbReference>
<feature type="region of interest" description="Disordered" evidence="2">
    <location>
        <begin position="1"/>
        <end position="28"/>
    </location>
</feature>
<evidence type="ECO:0000256" key="1">
    <source>
        <dbReference type="RuleBase" id="RU365061"/>
    </source>
</evidence>
<organism evidence="4 5">
    <name type="scientific">Thlaspi arvense</name>
    <name type="common">Field penny-cress</name>
    <dbReference type="NCBI Taxonomy" id="13288"/>
    <lineage>
        <taxon>Eukaryota</taxon>
        <taxon>Viridiplantae</taxon>
        <taxon>Streptophyta</taxon>
        <taxon>Embryophyta</taxon>
        <taxon>Tracheophyta</taxon>
        <taxon>Spermatophyta</taxon>
        <taxon>Magnoliopsida</taxon>
        <taxon>eudicotyledons</taxon>
        <taxon>Gunneridae</taxon>
        <taxon>Pentapetalae</taxon>
        <taxon>rosids</taxon>
        <taxon>malvids</taxon>
        <taxon>Brassicales</taxon>
        <taxon>Brassicaceae</taxon>
        <taxon>Thlaspideae</taxon>
        <taxon>Thlaspi</taxon>
    </lineage>
</organism>
<dbReference type="InterPro" id="IPR000477">
    <property type="entry name" value="RT_dom"/>
</dbReference>
<dbReference type="GO" id="GO:0046872">
    <property type="term" value="F:metal ion binding"/>
    <property type="evidence" value="ECO:0007669"/>
    <property type="project" value="UniProtKB-KW"/>
</dbReference>
<keyword evidence="1" id="KW-0779">Telomere</keyword>
<dbReference type="PROSITE" id="PS50878">
    <property type="entry name" value="RT_POL"/>
    <property type="match status" value="1"/>
</dbReference>
<comment type="caution">
    <text evidence="4">The sequence shown here is derived from an EMBL/GenBank/DDBJ whole genome shotgun (WGS) entry which is preliminary data.</text>
</comment>
<feature type="compositionally biased region" description="Polar residues" evidence="2">
    <location>
        <begin position="13"/>
        <end position="24"/>
    </location>
</feature>
<protein>
    <recommendedName>
        <fullName evidence="1">Telomerase reverse transcriptase</fullName>
        <ecNumber evidence="1">2.7.7.49</ecNumber>
    </recommendedName>
    <alternativeName>
        <fullName evidence="1">Telomerase catalytic subunit</fullName>
    </alternativeName>
</protein>
<proteinExistence type="inferred from homology"/>
<keyword evidence="1" id="KW-0808">Transferase</keyword>
<keyword evidence="1" id="KW-0460">Magnesium</keyword>
<dbReference type="GO" id="GO:0000781">
    <property type="term" value="C:chromosome, telomeric region"/>
    <property type="evidence" value="ECO:0007669"/>
    <property type="project" value="UniProtKB-SubCell"/>
</dbReference>
<name>A0AAU9RIG3_THLAR</name>